<reference evidence="2 3" key="1">
    <citation type="submission" date="2019-10" db="EMBL/GenBank/DDBJ databases">
        <title>Whole genome shotgun sequence of Acrocarpospora pleiomorpha NBRC 16267.</title>
        <authorList>
            <person name="Ichikawa N."/>
            <person name="Kimura A."/>
            <person name="Kitahashi Y."/>
            <person name="Komaki H."/>
            <person name="Oguchi A."/>
        </authorList>
    </citation>
    <scope>NUCLEOTIDE SEQUENCE [LARGE SCALE GENOMIC DNA]</scope>
    <source>
        <strain evidence="2 3">NBRC 16267</strain>
    </source>
</reference>
<keyword evidence="3" id="KW-1185">Reference proteome</keyword>
<organism evidence="2 3">
    <name type="scientific">Acrocarpospora pleiomorpha</name>
    <dbReference type="NCBI Taxonomy" id="90975"/>
    <lineage>
        <taxon>Bacteria</taxon>
        <taxon>Bacillati</taxon>
        <taxon>Actinomycetota</taxon>
        <taxon>Actinomycetes</taxon>
        <taxon>Streptosporangiales</taxon>
        <taxon>Streptosporangiaceae</taxon>
        <taxon>Acrocarpospora</taxon>
    </lineage>
</organism>
<sequence>MSPLIPVSIGAPTEGTRVVDERDVRRVRVALWVALGIFALVFALPVAGFYVAQWRFTAAAEERAERYAVLFAERAAERWGSAADPVAEADEGLAEVGVRATAPGSPVVTVEATADRESFLGSGGVVVRCFSVAFAVPPQGGRVTYGVEPLGVCG</sequence>
<comment type="caution">
    <text evidence="2">The sequence shown here is derived from an EMBL/GenBank/DDBJ whole genome shotgun (WGS) entry which is preliminary data.</text>
</comment>
<evidence type="ECO:0000313" key="2">
    <source>
        <dbReference type="EMBL" id="GES22829.1"/>
    </source>
</evidence>
<feature type="transmembrane region" description="Helical" evidence="1">
    <location>
        <begin position="29"/>
        <end position="52"/>
    </location>
</feature>
<keyword evidence="1" id="KW-0812">Transmembrane</keyword>
<dbReference type="AlphaFoldDB" id="A0A5M3XSA3"/>
<accession>A0A5M3XSA3</accession>
<gene>
    <name evidence="2" type="ORF">Aple_057280</name>
</gene>
<proteinExistence type="predicted"/>
<evidence type="ECO:0000256" key="1">
    <source>
        <dbReference type="SAM" id="Phobius"/>
    </source>
</evidence>
<keyword evidence="1" id="KW-0472">Membrane</keyword>
<protein>
    <submittedName>
        <fullName evidence="2">Uncharacterized protein</fullName>
    </submittedName>
</protein>
<dbReference type="Proteomes" id="UP000377595">
    <property type="component" value="Unassembled WGS sequence"/>
</dbReference>
<name>A0A5M3XSA3_9ACTN</name>
<dbReference type="EMBL" id="BLAF01000034">
    <property type="protein sequence ID" value="GES22829.1"/>
    <property type="molecule type" value="Genomic_DNA"/>
</dbReference>
<keyword evidence="1" id="KW-1133">Transmembrane helix</keyword>
<evidence type="ECO:0000313" key="3">
    <source>
        <dbReference type="Proteomes" id="UP000377595"/>
    </source>
</evidence>